<evidence type="ECO:0000313" key="6">
    <source>
        <dbReference type="Proteomes" id="UP000215545"/>
    </source>
</evidence>
<evidence type="ECO:0000259" key="4">
    <source>
        <dbReference type="Pfam" id="PF24850"/>
    </source>
</evidence>
<proteinExistence type="inferred from homology"/>
<keyword evidence="1 2" id="KW-0436">Ligase</keyword>
<dbReference type="Pfam" id="PF24850">
    <property type="entry name" value="CC_BshC"/>
    <property type="match status" value="1"/>
</dbReference>
<dbReference type="EMBL" id="MWSK01000003">
    <property type="protein sequence ID" value="OXS78464.1"/>
    <property type="molecule type" value="Genomic_DNA"/>
</dbReference>
<dbReference type="InterPro" id="IPR055399">
    <property type="entry name" value="CC_BshC"/>
</dbReference>
<name>A0ABX4E9C7_9BACI</name>
<reference evidence="6" key="1">
    <citation type="submission" date="2017-03" db="EMBL/GenBank/DDBJ databases">
        <title>Bacillus sp. V-88(T) DSM27956, whole genome shotgun sequencing project.</title>
        <authorList>
            <person name="Dastager S.G."/>
            <person name="Neurgaonkar P.S."/>
            <person name="Dharne M.S."/>
        </authorList>
    </citation>
    <scope>NUCLEOTIDE SEQUENCE [LARGE SCALE GENOMIC DNA]</scope>
    <source>
        <strain evidence="6">DSM 25145</strain>
    </source>
</reference>
<dbReference type="PIRSF" id="PIRSF012535">
    <property type="entry name" value="UCP012535"/>
    <property type="match status" value="1"/>
</dbReference>
<accession>A0ABX4E9C7</accession>
<protein>
    <recommendedName>
        <fullName evidence="2">Putative cysteine ligase BshC</fullName>
        <ecNumber evidence="2">6.-.-.-</ecNumber>
    </recommendedName>
</protein>
<dbReference type="InterPro" id="IPR055398">
    <property type="entry name" value="Rossmann-like_BshC"/>
</dbReference>
<comment type="caution">
    <text evidence="5">The sequence shown here is derived from an EMBL/GenBank/DDBJ whole genome shotgun (WGS) entry which is preliminary data.</text>
</comment>
<dbReference type="Pfam" id="PF10079">
    <property type="entry name" value="Rossmann-like_BshC"/>
    <property type="match status" value="1"/>
</dbReference>
<dbReference type="HAMAP" id="MF_01867">
    <property type="entry name" value="BshC"/>
    <property type="match status" value="1"/>
</dbReference>
<evidence type="ECO:0000259" key="3">
    <source>
        <dbReference type="Pfam" id="PF10079"/>
    </source>
</evidence>
<feature type="domain" description="Bacillithiol biosynthesis BshC C-terminal coiled-coil" evidence="4">
    <location>
        <begin position="411"/>
        <end position="569"/>
    </location>
</feature>
<organism evidence="5 6">
    <name type="scientific">Domibacillus enclensis</name>
    <dbReference type="NCBI Taxonomy" id="1017273"/>
    <lineage>
        <taxon>Bacteria</taxon>
        <taxon>Bacillati</taxon>
        <taxon>Bacillota</taxon>
        <taxon>Bacilli</taxon>
        <taxon>Bacillales</taxon>
        <taxon>Bacillaceae</taxon>
        <taxon>Domibacillus</taxon>
    </lineage>
</organism>
<comment type="function">
    <text evidence="2">Involved in bacillithiol (BSH) biosynthesis. May catalyze the last step of the pathway, the addition of cysteine to glucosamine malate (GlcN-Mal) to generate BSH.</text>
</comment>
<keyword evidence="6" id="KW-1185">Reference proteome</keyword>
<evidence type="ECO:0000313" key="5">
    <source>
        <dbReference type="EMBL" id="OXS78464.1"/>
    </source>
</evidence>
<dbReference type="NCBIfam" id="TIGR03998">
    <property type="entry name" value="thiol_BshC"/>
    <property type="match status" value="1"/>
</dbReference>
<gene>
    <name evidence="2" type="primary">bshC</name>
    <name evidence="5" type="ORF">B1B05_07620</name>
</gene>
<comment type="similarity">
    <text evidence="2">Belongs to the BshC family.</text>
</comment>
<dbReference type="InterPro" id="IPR011199">
    <property type="entry name" value="Bacillithiol_biosynth_BshC"/>
</dbReference>
<feature type="domain" description="Bacillithiol biosynthesis BshC N-terminal Rossmann-like" evidence="3">
    <location>
        <begin position="32"/>
        <end position="408"/>
    </location>
</feature>
<evidence type="ECO:0000256" key="1">
    <source>
        <dbReference type="ARBA" id="ARBA00022598"/>
    </source>
</evidence>
<sequence length="569" mass="65310">MLAEQAHCFPFQSRGWYTRTRKFVRQKGSTRMEQERISVPALNPFAKEYISGSKQTGGFFDYEPFSQQSFQQRAEEVKKRVFKRDELAQVIRQYMEPYSITPETEHSLEKLKDPSSVVVIGGQQAGLLTGPLYSIHKIISILHVAKEQEEKLGIPVVPVFWIAGEDHDLLEINHVFVEQKGNVQKIGYPERFVKKQAASETIYKKETMESWVQSVFSALRETQHTNQLLSDLQQAIRKSETFTEFFAFLTSAFFAKYGLLLIDAADPALRQLEVPFFKQLITENEALTERLKQSQKKIEEQGFKPAIETGEHPAHLFIIEDGERHLLEKESGLYVSKSGRTYTEAELLQLLESSPESFSNNVVTRPLMQEWLFPTVAFIAGPGEIAYWAELKEAFAHFNMKMPIVVPRVNITIIDRDVAGILQEVNISASRAVQYGVQDERNAYLDSIRDHHLHDLVAEIKRSLFDGYDRIEKQASSIHNGLLPLVEKNKKFHTRQLDVLIQKSDAVLAQTHEAAIARFDRVQSALRPDGLQERVWNIYPFLNEYGPDLIDELMGQSYVHDGSHYLLYM</sequence>
<dbReference type="EC" id="6.-.-.-" evidence="2"/>
<dbReference type="Proteomes" id="UP000215545">
    <property type="component" value="Unassembled WGS sequence"/>
</dbReference>
<evidence type="ECO:0000256" key="2">
    <source>
        <dbReference type="HAMAP-Rule" id="MF_01867"/>
    </source>
</evidence>